<evidence type="ECO:0000256" key="2">
    <source>
        <dbReference type="ARBA" id="ARBA00022801"/>
    </source>
</evidence>
<dbReference type="CDD" id="cd03443">
    <property type="entry name" value="PaaI_thioesterase"/>
    <property type="match status" value="1"/>
</dbReference>
<sequence length="162" mass="17002">MADRALAGTEARVGESFARQSMMRSLGARLVSVDRGRVVIEAAVGEGFRQQQGFAHAALIFALGDNAAGYAALSVIPDGSEVMTVEMKINLLSPGAGRLVAEGRVIRPGRRLVVAAADVWAEDNAGERRHVAVMQGTMIPVAAADETGTGLEADNRTTGRNE</sequence>
<evidence type="ECO:0000313" key="4">
    <source>
        <dbReference type="EMBL" id="MBB5222614.1"/>
    </source>
</evidence>
<feature type="domain" description="Thioesterase" evidence="3">
    <location>
        <begin position="52"/>
        <end position="124"/>
    </location>
</feature>
<dbReference type="Pfam" id="PF03061">
    <property type="entry name" value="4HBT"/>
    <property type="match status" value="1"/>
</dbReference>
<dbReference type="EMBL" id="JACHFM010000002">
    <property type="protein sequence ID" value="MBB5222614.1"/>
    <property type="molecule type" value="Genomic_DNA"/>
</dbReference>
<dbReference type="Proteomes" id="UP000549457">
    <property type="component" value="Unassembled WGS sequence"/>
</dbReference>
<comment type="caution">
    <text evidence="4">The sequence shown here is derived from an EMBL/GenBank/DDBJ whole genome shotgun (WGS) entry which is preliminary data.</text>
</comment>
<evidence type="ECO:0000259" key="3">
    <source>
        <dbReference type="Pfam" id="PF03061"/>
    </source>
</evidence>
<name>A0A840SNM8_9RHOB</name>
<comment type="similarity">
    <text evidence="1">Belongs to the thioesterase PaaI family.</text>
</comment>
<dbReference type="InterPro" id="IPR029069">
    <property type="entry name" value="HotDog_dom_sf"/>
</dbReference>
<dbReference type="PANTHER" id="PTHR21660">
    <property type="entry name" value="THIOESTERASE SUPERFAMILY MEMBER-RELATED"/>
    <property type="match status" value="1"/>
</dbReference>
<accession>A0A840SNM8</accession>
<evidence type="ECO:0000256" key="1">
    <source>
        <dbReference type="ARBA" id="ARBA00008324"/>
    </source>
</evidence>
<dbReference type="InterPro" id="IPR039298">
    <property type="entry name" value="ACOT13"/>
</dbReference>
<dbReference type="Gene3D" id="3.10.129.10">
    <property type="entry name" value="Hotdog Thioesterase"/>
    <property type="match status" value="1"/>
</dbReference>
<organism evidence="4 5">
    <name type="scientific">Amaricoccus macauensis</name>
    <dbReference type="NCBI Taxonomy" id="57001"/>
    <lineage>
        <taxon>Bacteria</taxon>
        <taxon>Pseudomonadati</taxon>
        <taxon>Pseudomonadota</taxon>
        <taxon>Alphaproteobacteria</taxon>
        <taxon>Rhodobacterales</taxon>
        <taxon>Paracoccaceae</taxon>
        <taxon>Amaricoccus</taxon>
    </lineage>
</organism>
<dbReference type="RefSeq" id="WP_184149726.1">
    <property type="nucleotide sequence ID" value="NZ_JACHFM010000002.1"/>
</dbReference>
<protein>
    <submittedName>
        <fullName evidence="4">Uncharacterized protein (TIGR00369 family)</fullName>
    </submittedName>
</protein>
<gene>
    <name evidence="4" type="ORF">HNP73_002550</name>
</gene>
<reference evidence="4 5" key="1">
    <citation type="submission" date="2020-08" db="EMBL/GenBank/DDBJ databases">
        <title>Genomic Encyclopedia of Type Strains, Phase IV (KMG-IV): sequencing the most valuable type-strain genomes for metagenomic binning, comparative biology and taxonomic classification.</title>
        <authorList>
            <person name="Goeker M."/>
        </authorList>
    </citation>
    <scope>NUCLEOTIDE SEQUENCE [LARGE SCALE GENOMIC DNA]</scope>
    <source>
        <strain evidence="4 5">DSM 101730</strain>
    </source>
</reference>
<dbReference type="PANTHER" id="PTHR21660:SF1">
    <property type="entry name" value="ACYL-COENZYME A THIOESTERASE 13"/>
    <property type="match status" value="1"/>
</dbReference>
<dbReference type="InterPro" id="IPR006683">
    <property type="entry name" value="Thioestr_dom"/>
</dbReference>
<proteinExistence type="inferred from homology"/>
<dbReference type="InterPro" id="IPR003736">
    <property type="entry name" value="PAAI_dom"/>
</dbReference>
<keyword evidence="2" id="KW-0378">Hydrolase</keyword>
<evidence type="ECO:0000313" key="5">
    <source>
        <dbReference type="Proteomes" id="UP000549457"/>
    </source>
</evidence>
<keyword evidence="5" id="KW-1185">Reference proteome</keyword>
<dbReference type="NCBIfam" id="TIGR00369">
    <property type="entry name" value="unchar_dom_1"/>
    <property type="match status" value="1"/>
</dbReference>
<dbReference type="AlphaFoldDB" id="A0A840SNM8"/>
<dbReference type="GO" id="GO:0047617">
    <property type="term" value="F:fatty acyl-CoA hydrolase activity"/>
    <property type="evidence" value="ECO:0007669"/>
    <property type="project" value="InterPro"/>
</dbReference>
<dbReference type="SUPFAM" id="SSF54637">
    <property type="entry name" value="Thioesterase/thiol ester dehydrase-isomerase"/>
    <property type="match status" value="1"/>
</dbReference>